<comment type="caution">
    <text evidence="2">The sequence shown here is derived from an EMBL/GenBank/DDBJ whole genome shotgun (WGS) entry which is preliminary data.</text>
</comment>
<sequence>MLKVKRWLSAVLAFVLMASVLIIPTETAQAATESTMDAGAAPAAIYPYDQSTRYAASANFTLKANGVPIPVIKAYNDYDYAHFSMSGGPVTYEVTILGHVYKAESKRLK</sequence>
<organism evidence="2 3">
    <name type="scientific">Paenibacillus germinis</name>
    <dbReference type="NCBI Taxonomy" id="2654979"/>
    <lineage>
        <taxon>Bacteria</taxon>
        <taxon>Bacillati</taxon>
        <taxon>Bacillota</taxon>
        <taxon>Bacilli</taxon>
        <taxon>Bacillales</taxon>
        <taxon>Paenibacillaceae</taxon>
        <taxon>Paenibacillus</taxon>
    </lineage>
</organism>
<dbReference type="EMBL" id="WHOC01000133">
    <property type="protein sequence ID" value="NOU88794.1"/>
    <property type="molecule type" value="Genomic_DNA"/>
</dbReference>
<name>A0ABX1Z8W1_9BACL</name>
<dbReference type="RefSeq" id="WP_171691772.1">
    <property type="nucleotide sequence ID" value="NZ_WHOC01000133.1"/>
</dbReference>
<keyword evidence="3" id="KW-1185">Reference proteome</keyword>
<dbReference type="Proteomes" id="UP000658690">
    <property type="component" value="Unassembled WGS sequence"/>
</dbReference>
<feature type="signal peptide" evidence="1">
    <location>
        <begin position="1"/>
        <end position="30"/>
    </location>
</feature>
<gene>
    <name evidence="2" type="ORF">GC102_24020</name>
</gene>
<proteinExistence type="predicted"/>
<keyword evidence="1" id="KW-0732">Signal</keyword>
<reference evidence="2 3" key="1">
    <citation type="submission" date="2019-10" db="EMBL/GenBank/DDBJ databases">
        <title>Description of Paenibacillus choica sp. nov.</title>
        <authorList>
            <person name="Carlier A."/>
            <person name="Qi S."/>
        </authorList>
    </citation>
    <scope>NUCLEOTIDE SEQUENCE [LARGE SCALE GENOMIC DNA]</scope>
    <source>
        <strain evidence="2 3">LMG 31460</strain>
    </source>
</reference>
<protein>
    <submittedName>
        <fullName evidence="2">Uncharacterized protein</fullName>
    </submittedName>
</protein>
<feature type="chain" id="PRO_5046246667" evidence="1">
    <location>
        <begin position="31"/>
        <end position="109"/>
    </location>
</feature>
<evidence type="ECO:0000313" key="2">
    <source>
        <dbReference type="EMBL" id="NOU88794.1"/>
    </source>
</evidence>
<evidence type="ECO:0000256" key="1">
    <source>
        <dbReference type="SAM" id="SignalP"/>
    </source>
</evidence>
<evidence type="ECO:0000313" key="3">
    <source>
        <dbReference type="Proteomes" id="UP000658690"/>
    </source>
</evidence>
<accession>A0ABX1Z8W1</accession>